<evidence type="ECO:0000256" key="4">
    <source>
        <dbReference type="ARBA" id="ARBA00022692"/>
    </source>
</evidence>
<dbReference type="PANTHER" id="PTHR30561">
    <property type="entry name" value="SMR FAMILY PROTON-DEPENDENT DRUG EFFLUX TRANSPORTER SUGE"/>
    <property type="match status" value="1"/>
</dbReference>
<keyword evidence="9" id="KW-1185">Reference proteome</keyword>
<dbReference type="InterPro" id="IPR000390">
    <property type="entry name" value="Small_drug/metabolite_transptr"/>
</dbReference>
<protein>
    <submittedName>
        <fullName evidence="8">Multidrug efflux SMR transporter</fullName>
    </submittedName>
</protein>
<organism evidence="8 9">
    <name type="scientific">Natrialba swarupiae</name>
    <dbReference type="NCBI Taxonomy" id="2448032"/>
    <lineage>
        <taxon>Archaea</taxon>
        <taxon>Methanobacteriati</taxon>
        <taxon>Methanobacteriota</taxon>
        <taxon>Stenosarchaea group</taxon>
        <taxon>Halobacteria</taxon>
        <taxon>Halobacteriales</taxon>
        <taxon>Natrialbaceae</taxon>
        <taxon>Natrialba</taxon>
    </lineage>
</organism>
<name>A0A5D5ASB6_9EURY</name>
<feature type="transmembrane region" description="Helical" evidence="7">
    <location>
        <begin position="85"/>
        <end position="104"/>
    </location>
</feature>
<evidence type="ECO:0000256" key="7">
    <source>
        <dbReference type="SAM" id="Phobius"/>
    </source>
</evidence>
<dbReference type="InterPro" id="IPR037185">
    <property type="entry name" value="EmrE-like"/>
</dbReference>
<comment type="caution">
    <text evidence="8">The sequence shown here is derived from an EMBL/GenBank/DDBJ whole genome shotgun (WGS) entry which is preliminary data.</text>
</comment>
<keyword evidence="6 7" id="KW-0472">Membrane</keyword>
<evidence type="ECO:0000256" key="2">
    <source>
        <dbReference type="ARBA" id="ARBA00022448"/>
    </source>
</evidence>
<dbReference type="Gene3D" id="1.10.3730.20">
    <property type="match status" value="1"/>
</dbReference>
<dbReference type="PANTHER" id="PTHR30561:SF1">
    <property type="entry name" value="MULTIDRUG TRANSPORTER EMRE"/>
    <property type="match status" value="1"/>
</dbReference>
<dbReference type="GO" id="GO:0005886">
    <property type="term" value="C:plasma membrane"/>
    <property type="evidence" value="ECO:0007669"/>
    <property type="project" value="UniProtKB-SubCell"/>
</dbReference>
<dbReference type="RefSeq" id="WP_149081522.1">
    <property type="nucleotide sequence ID" value="NZ_VTAW01000012.1"/>
</dbReference>
<dbReference type="SUPFAM" id="SSF103481">
    <property type="entry name" value="Multidrug resistance efflux transporter EmrE"/>
    <property type="match status" value="1"/>
</dbReference>
<evidence type="ECO:0000256" key="6">
    <source>
        <dbReference type="ARBA" id="ARBA00023136"/>
    </source>
</evidence>
<dbReference type="AlphaFoldDB" id="A0A5D5ASB6"/>
<reference evidence="8 9" key="1">
    <citation type="submission" date="2019-08" db="EMBL/GenBank/DDBJ databases">
        <title>Archaea genome.</title>
        <authorList>
            <person name="Kajale S."/>
            <person name="Shouche Y."/>
            <person name="Deshpande N."/>
            <person name="Sharma A."/>
        </authorList>
    </citation>
    <scope>NUCLEOTIDE SEQUENCE [LARGE SCALE GENOMIC DNA]</scope>
    <source>
        <strain evidence="8 9">ESP3B_9</strain>
    </source>
</reference>
<dbReference type="GO" id="GO:0015297">
    <property type="term" value="F:antiporter activity"/>
    <property type="evidence" value="ECO:0007669"/>
    <property type="project" value="TreeGrafter"/>
</dbReference>
<dbReference type="GO" id="GO:0015220">
    <property type="term" value="F:choline transmembrane transporter activity"/>
    <property type="evidence" value="ECO:0007669"/>
    <property type="project" value="TreeGrafter"/>
</dbReference>
<keyword evidence="5 7" id="KW-1133">Transmembrane helix</keyword>
<feature type="transmembrane region" description="Helical" evidence="7">
    <location>
        <begin position="29"/>
        <end position="47"/>
    </location>
</feature>
<dbReference type="Pfam" id="PF00893">
    <property type="entry name" value="Multi_Drug_Res"/>
    <property type="match status" value="1"/>
</dbReference>
<dbReference type="GO" id="GO:0031460">
    <property type="term" value="P:glycine betaine transport"/>
    <property type="evidence" value="ECO:0007669"/>
    <property type="project" value="TreeGrafter"/>
</dbReference>
<gene>
    <name evidence="8" type="ORF">FYC77_10840</name>
</gene>
<sequence>MKEYTYLAGAIVTEVIGTSALKLSNGFEHAALGGLAIALYVVSFYFVSQALTFLPVGLVYATWSAVGIVGLAAIGIVFFDETVDLAAVVGFVLVIAGVVLLNVYSSAYNPV</sequence>
<evidence type="ECO:0000313" key="8">
    <source>
        <dbReference type="EMBL" id="TYT61961.1"/>
    </source>
</evidence>
<evidence type="ECO:0000256" key="3">
    <source>
        <dbReference type="ARBA" id="ARBA00022475"/>
    </source>
</evidence>
<dbReference type="EMBL" id="VTAW01000012">
    <property type="protein sequence ID" value="TYT61961.1"/>
    <property type="molecule type" value="Genomic_DNA"/>
</dbReference>
<comment type="subcellular location">
    <subcellularLocation>
        <location evidence="1">Cell membrane</location>
        <topology evidence="1">Multi-pass membrane protein</topology>
    </subcellularLocation>
</comment>
<dbReference type="FunFam" id="1.10.3730.20:FF:000001">
    <property type="entry name" value="Quaternary ammonium compound resistance transporter SugE"/>
    <property type="match status" value="1"/>
</dbReference>
<keyword evidence="2" id="KW-0813">Transport</keyword>
<feature type="transmembrane region" description="Helical" evidence="7">
    <location>
        <begin position="59"/>
        <end position="79"/>
    </location>
</feature>
<keyword evidence="4 7" id="KW-0812">Transmembrane</keyword>
<dbReference type="InterPro" id="IPR045324">
    <property type="entry name" value="Small_multidrug_res"/>
</dbReference>
<proteinExistence type="predicted"/>
<evidence type="ECO:0000256" key="1">
    <source>
        <dbReference type="ARBA" id="ARBA00004651"/>
    </source>
</evidence>
<evidence type="ECO:0000256" key="5">
    <source>
        <dbReference type="ARBA" id="ARBA00022989"/>
    </source>
</evidence>
<keyword evidence="3" id="KW-1003">Cell membrane</keyword>
<accession>A0A5D5ASB6</accession>
<dbReference type="GO" id="GO:0015199">
    <property type="term" value="F:amino-acid betaine transmembrane transporter activity"/>
    <property type="evidence" value="ECO:0007669"/>
    <property type="project" value="TreeGrafter"/>
</dbReference>
<evidence type="ECO:0000313" key="9">
    <source>
        <dbReference type="Proteomes" id="UP000324104"/>
    </source>
</evidence>
<dbReference type="Proteomes" id="UP000324104">
    <property type="component" value="Unassembled WGS sequence"/>
</dbReference>